<keyword evidence="2" id="KW-1133">Transmembrane helix</keyword>
<evidence type="ECO:0000313" key="3">
    <source>
        <dbReference type="EMBL" id="KAG2489407.1"/>
    </source>
</evidence>
<protein>
    <submittedName>
        <fullName evidence="3">Uncharacterized protein</fullName>
    </submittedName>
</protein>
<evidence type="ECO:0000313" key="4">
    <source>
        <dbReference type="Proteomes" id="UP000612055"/>
    </source>
</evidence>
<feature type="transmembrane region" description="Helical" evidence="2">
    <location>
        <begin position="499"/>
        <end position="517"/>
    </location>
</feature>
<feature type="compositionally biased region" description="Low complexity" evidence="1">
    <location>
        <begin position="60"/>
        <end position="71"/>
    </location>
</feature>
<reference evidence="3" key="1">
    <citation type="journal article" date="2020" name="bioRxiv">
        <title>Comparative genomics of Chlamydomonas.</title>
        <authorList>
            <person name="Craig R.J."/>
            <person name="Hasan A.R."/>
            <person name="Ness R.W."/>
            <person name="Keightley P.D."/>
        </authorList>
    </citation>
    <scope>NUCLEOTIDE SEQUENCE</scope>
    <source>
        <strain evidence="3">CCAP 11/70</strain>
    </source>
</reference>
<evidence type="ECO:0000256" key="1">
    <source>
        <dbReference type="SAM" id="MobiDB-lite"/>
    </source>
</evidence>
<dbReference type="Proteomes" id="UP000612055">
    <property type="component" value="Unassembled WGS sequence"/>
</dbReference>
<feature type="compositionally biased region" description="Low complexity" evidence="1">
    <location>
        <begin position="173"/>
        <end position="195"/>
    </location>
</feature>
<name>A0A835XQT1_9CHLO</name>
<dbReference type="EMBL" id="JAEHOE010000073">
    <property type="protein sequence ID" value="KAG2489407.1"/>
    <property type="molecule type" value="Genomic_DNA"/>
</dbReference>
<gene>
    <name evidence="3" type="ORF">HYH03_012047</name>
</gene>
<feature type="compositionally biased region" description="Low complexity" evidence="1">
    <location>
        <begin position="204"/>
        <end position="216"/>
    </location>
</feature>
<feature type="compositionally biased region" description="Basic and acidic residues" evidence="1">
    <location>
        <begin position="137"/>
        <end position="148"/>
    </location>
</feature>
<feature type="compositionally biased region" description="Low complexity" evidence="1">
    <location>
        <begin position="1"/>
        <end position="23"/>
    </location>
</feature>
<proteinExistence type="predicted"/>
<organism evidence="3 4">
    <name type="scientific">Edaphochlamys debaryana</name>
    <dbReference type="NCBI Taxonomy" id="47281"/>
    <lineage>
        <taxon>Eukaryota</taxon>
        <taxon>Viridiplantae</taxon>
        <taxon>Chlorophyta</taxon>
        <taxon>core chlorophytes</taxon>
        <taxon>Chlorophyceae</taxon>
        <taxon>CS clade</taxon>
        <taxon>Chlamydomonadales</taxon>
        <taxon>Chlamydomonadales incertae sedis</taxon>
        <taxon>Edaphochlamys</taxon>
    </lineage>
</organism>
<sequence>MATAATPAGGPSAAKGASKGPSARALGSRAQPQPLPVVATGSAVAAAPGRAAPRPPLPPSASQQGEEAQAGGEAGGGTQHPELKRQSSSRRKSAARKAAAAAAAGTAGGNSSGPASAAPSRRGSSGGAPSEAEAGADEQRKKARRSEEEGAAASSGIPELPAPAASDTASACSVPASGPTSSAASSAGAAAPSEGLVRPGGARSSMGGDSGVSSRGGSAGGAGGSGAGGDMYGPMVALLGRAAQGAESDADRQALAAASEVLRRRGQAQAQAGGAEWGGEMSPFPSGSGLDLLALSGTGPGPLLAPSDPSQVAWAMVHMVQNMQHMGREICAAMQQQTAAVQQQTAATLQQTAATQGLEGGVRGVWGLLGKAMSGREMDGQRSLLAAAMSRGLVAMWAALLFASVWWGRVAEVRRRCSVDLATAAAAAAAAVGASNAAAPVGPSRWRFLRSLIFRSGPATTGATSGGYGGYVGAAASSFLSGGWGPAWLRQTMCWAQELGLFALGMAGVAYVVLPLLRRTAATEMDRSWQVDIPLVLAGLWGCVGSYVVSSLGGMWTLWLAAWWAWCAAGAALHAVRIRSGALQAAAALALTLAAPLGIATLPFVGWARPAHFVLEEWWWAAGGALRGWMWPQPAGLGRGAELLGAAEL</sequence>
<keyword evidence="2" id="KW-0812">Transmembrane</keyword>
<dbReference type="AlphaFoldDB" id="A0A835XQT1"/>
<feature type="transmembrane region" description="Helical" evidence="2">
    <location>
        <begin position="529"/>
        <end position="550"/>
    </location>
</feature>
<keyword evidence="2" id="KW-0472">Membrane</keyword>
<feature type="transmembrane region" description="Helical" evidence="2">
    <location>
        <begin position="556"/>
        <end position="576"/>
    </location>
</feature>
<accession>A0A835XQT1</accession>
<feature type="transmembrane region" description="Helical" evidence="2">
    <location>
        <begin position="588"/>
        <end position="608"/>
    </location>
</feature>
<feature type="region of interest" description="Disordered" evidence="1">
    <location>
        <begin position="1"/>
        <end position="225"/>
    </location>
</feature>
<dbReference type="OrthoDB" id="10443387at2759"/>
<feature type="compositionally biased region" description="Low complexity" evidence="1">
    <location>
        <begin position="112"/>
        <end position="133"/>
    </location>
</feature>
<evidence type="ECO:0000256" key="2">
    <source>
        <dbReference type="SAM" id="Phobius"/>
    </source>
</evidence>
<feature type="compositionally biased region" description="Low complexity" evidence="1">
    <location>
        <begin position="36"/>
        <end position="52"/>
    </location>
</feature>
<comment type="caution">
    <text evidence="3">The sequence shown here is derived from an EMBL/GenBank/DDBJ whole genome shotgun (WGS) entry which is preliminary data.</text>
</comment>
<keyword evidence="4" id="KW-1185">Reference proteome</keyword>
<feature type="compositionally biased region" description="Low complexity" evidence="1">
    <location>
        <begin position="96"/>
        <end position="105"/>
    </location>
</feature>
<feature type="transmembrane region" description="Helical" evidence="2">
    <location>
        <begin position="384"/>
        <end position="407"/>
    </location>
</feature>